<organism evidence="1 2">
    <name type="scientific">Gleimia coleocanis DSM 15436</name>
    <dbReference type="NCBI Taxonomy" id="525245"/>
    <lineage>
        <taxon>Bacteria</taxon>
        <taxon>Bacillati</taxon>
        <taxon>Actinomycetota</taxon>
        <taxon>Actinomycetes</taxon>
        <taxon>Actinomycetales</taxon>
        <taxon>Actinomycetaceae</taxon>
        <taxon>Gleimia</taxon>
    </lineage>
</organism>
<dbReference type="Proteomes" id="UP000010301">
    <property type="component" value="Unassembled WGS sequence"/>
</dbReference>
<keyword evidence="2" id="KW-1185">Reference proteome</keyword>
<reference evidence="1 2" key="1">
    <citation type="submission" date="2009-01" db="EMBL/GenBank/DDBJ databases">
        <authorList>
            <person name="Qin X."/>
            <person name="Bachman B."/>
            <person name="Battles P."/>
            <person name="Bell A."/>
            <person name="Bess C."/>
            <person name="Bickham C."/>
            <person name="Chaboub L."/>
            <person name="Chen D."/>
            <person name="Coyle M."/>
            <person name="Deiros D.R."/>
            <person name="Dinh H."/>
            <person name="Forbes L."/>
            <person name="Fowler G."/>
            <person name="Francisco L."/>
            <person name="Fu Q."/>
            <person name="Gubbala S."/>
            <person name="Hale W."/>
            <person name="Han Y."/>
            <person name="Hemphill L."/>
            <person name="Highlander S.K."/>
            <person name="Hirani K."/>
            <person name="Hogues M."/>
            <person name="Jackson L."/>
            <person name="Jakkamsetti A."/>
            <person name="Javaid M."/>
            <person name="Jiang H."/>
            <person name="Korchina V."/>
            <person name="Kovar C."/>
            <person name="Lara F."/>
            <person name="Lee S."/>
            <person name="Mata R."/>
            <person name="Mathew T."/>
            <person name="Moen C."/>
            <person name="Morales K."/>
            <person name="Munidasa M."/>
            <person name="Nazareth L."/>
            <person name="Ngo R."/>
            <person name="Nguyen L."/>
            <person name="Okwuonu G."/>
            <person name="Ongeri F."/>
            <person name="Patil S."/>
            <person name="Petrosino J."/>
            <person name="Pham C."/>
            <person name="Pham P."/>
            <person name="Pu L.-L."/>
            <person name="Puazo M."/>
            <person name="Raj R."/>
            <person name="Reid J."/>
            <person name="Rouhana J."/>
            <person name="Saada N."/>
            <person name="Shang Y."/>
            <person name="Simmons D."/>
            <person name="Thornton R."/>
            <person name="Warren J."/>
            <person name="Weissenberger G."/>
            <person name="Zhang J."/>
            <person name="Zhang L."/>
            <person name="Zhou C."/>
            <person name="Zhu D."/>
            <person name="Muzny D."/>
            <person name="Worley K."/>
            <person name="Gibbs R."/>
        </authorList>
    </citation>
    <scope>NUCLEOTIDE SEQUENCE [LARGE SCALE GENOMIC DNA]</scope>
    <source>
        <strain evidence="1 2">DSM 15436</strain>
    </source>
</reference>
<proteinExistence type="predicted"/>
<protein>
    <submittedName>
        <fullName evidence="1">Uncharacterized protein</fullName>
    </submittedName>
</protein>
<evidence type="ECO:0000313" key="1">
    <source>
        <dbReference type="EMBL" id="EEH63195.1"/>
    </source>
</evidence>
<dbReference type="eggNOG" id="ENOG5033894">
    <property type="taxonomic scope" value="Bacteria"/>
</dbReference>
<comment type="caution">
    <text evidence="1">The sequence shown here is derived from an EMBL/GenBank/DDBJ whole genome shotgun (WGS) entry which is preliminary data.</text>
</comment>
<gene>
    <name evidence="1" type="ORF">HMPREF0044_1434</name>
</gene>
<sequence>MCLYVFLKKIPKEITMCRPVQCKICGKTTWAGCGQHVAQVKRGVPRSEWCDKQHTPEEIKAAQGPGLFARIASLFKS</sequence>
<accession>C0W290</accession>
<dbReference type="HOGENOM" id="CLU_175850_2_0_11"/>
<dbReference type="AlphaFoldDB" id="C0W290"/>
<dbReference type="PANTHER" id="PTHR34724">
    <property type="entry name" value="OS12G0596101 PROTEIN"/>
    <property type="match status" value="1"/>
</dbReference>
<dbReference type="PANTHER" id="PTHR34724:SF2">
    <property type="entry name" value="OS12G0596101 PROTEIN"/>
    <property type="match status" value="1"/>
</dbReference>
<dbReference type="EMBL" id="ACFG01000037">
    <property type="protein sequence ID" value="EEH63195.1"/>
    <property type="molecule type" value="Genomic_DNA"/>
</dbReference>
<name>C0W290_9ACTO</name>
<evidence type="ECO:0000313" key="2">
    <source>
        <dbReference type="Proteomes" id="UP000010301"/>
    </source>
</evidence>
<dbReference type="STRING" id="525245.HMPREF0044_1434"/>